<feature type="transmembrane region" description="Helical" evidence="7">
    <location>
        <begin position="336"/>
        <end position="355"/>
    </location>
</feature>
<keyword evidence="3 6" id="KW-0812">Transmembrane</keyword>
<sequence>MAFTNNKVNPNDPPVSASREYEKKAIGSGSTYFSTERVGQLATENEIRDLLHVVDHVPTEAWLAALIGAAERFAWYGCTGPLQNYLQRSPTDDIPGALGLSQATASAIVSALLAVSYFTPIPAAIWADGWMGRYKTLVIFYTLTLAGVIILFATSLPAVLKHVTSGWGVYTAMVLMSFGSGGVKAAITPFIADQYVNRDPIVRALKSGQLAVTDRELTIRYIYNTFYWMVNIGGLGSLGTTFLERYVGFWTAYLVPLIVMGVGTVPLFLWRRRFVKEPPVGTVLPQAVQAMALAAKGGFKMDSAKPKEQSEKHGKEVPWDIKFVDDLKSGLYTCRIFLLFPIHWLCLNQTFHNLISQAGTMEGYGVPNDAIKSFNPISIIIITPVVNLLLYPFLTRRNINFSPIMRITVGFAILTISLAIATGVQKAIYSAGPCYNHPLACTASDDGRIPNRVPMFVQLPIYLTGGIAEIFCYTTGLEYSYNQAPKSMRSIVQSYWLAMDGIGALLSIAFTPLAKDPHFVVMYGSIAGLMATTTIIFALAFRRSNKMAMEML</sequence>
<evidence type="ECO:0000256" key="4">
    <source>
        <dbReference type="ARBA" id="ARBA00022989"/>
    </source>
</evidence>
<proteinExistence type="inferred from homology"/>
<feature type="transmembrane region" description="Helical" evidence="7">
    <location>
        <begin position="166"/>
        <end position="187"/>
    </location>
</feature>
<reference evidence="8" key="1">
    <citation type="journal article" date="2023" name="Mol. Phylogenet. Evol.">
        <title>Genome-scale phylogeny and comparative genomics of the fungal order Sordariales.</title>
        <authorList>
            <person name="Hensen N."/>
            <person name="Bonometti L."/>
            <person name="Westerberg I."/>
            <person name="Brannstrom I.O."/>
            <person name="Guillou S."/>
            <person name="Cros-Aarteil S."/>
            <person name="Calhoun S."/>
            <person name="Haridas S."/>
            <person name="Kuo A."/>
            <person name="Mondo S."/>
            <person name="Pangilinan J."/>
            <person name="Riley R."/>
            <person name="LaButti K."/>
            <person name="Andreopoulos B."/>
            <person name="Lipzen A."/>
            <person name="Chen C."/>
            <person name="Yan M."/>
            <person name="Daum C."/>
            <person name="Ng V."/>
            <person name="Clum A."/>
            <person name="Steindorff A."/>
            <person name="Ohm R.A."/>
            <person name="Martin F."/>
            <person name="Silar P."/>
            <person name="Natvig D.O."/>
            <person name="Lalanne C."/>
            <person name="Gautier V."/>
            <person name="Ament-Velasquez S.L."/>
            <person name="Kruys A."/>
            <person name="Hutchinson M.I."/>
            <person name="Powell A.J."/>
            <person name="Barry K."/>
            <person name="Miller A.N."/>
            <person name="Grigoriev I.V."/>
            <person name="Debuchy R."/>
            <person name="Gladieux P."/>
            <person name="Hiltunen Thoren M."/>
            <person name="Johannesson H."/>
        </authorList>
    </citation>
    <scope>NUCLEOTIDE SEQUENCE</scope>
    <source>
        <strain evidence="8">CBS 232.78</strain>
    </source>
</reference>
<dbReference type="SUPFAM" id="SSF103473">
    <property type="entry name" value="MFS general substrate transporter"/>
    <property type="match status" value="1"/>
</dbReference>
<evidence type="ECO:0000256" key="7">
    <source>
        <dbReference type="SAM" id="Phobius"/>
    </source>
</evidence>
<feature type="transmembrane region" description="Helical" evidence="7">
    <location>
        <begin position="495"/>
        <end position="514"/>
    </location>
</feature>
<comment type="caution">
    <text evidence="8">The sequence shown here is derived from an EMBL/GenBank/DDBJ whole genome shotgun (WGS) entry which is preliminary data.</text>
</comment>
<feature type="transmembrane region" description="Helical" evidence="7">
    <location>
        <begin position="520"/>
        <end position="541"/>
    </location>
</feature>
<dbReference type="Gene3D" id="1.20.1250.20">
    <property type="entry name" value="MFS general substrate transporter like domains"/>
    <property type="match status" value="1"/>
</dbReference>
<feature type="transmembrane region" description="Helical" evidence="7">
    <location>
        <begin position="375"/>
        <end position="395"/>
    </location>
</feature>
<feature type="transmembrane region" description="Helical" evidence="7">
    <location>
        <begin position="105"/>
        <end position="126"/>
    </location>
</feature>
<dbReference type="Pfam" id="PF00854">
    <property type="entry name" value="PTR2"/>
    <property type="match status" value="1"/>
</dbReference>
<evidence type="ECO:0000313" key="9">
    <source>
        <dbReference type="Proteomes" id="UP001285441"/>
    </source>
</evidence>
<gene>
    <name evidence="8" type="ORF">B0H63DRAFT_394509</name>
</gene>
<reference evidence="8" key="2">
    <citation type="submission" date="2023-06" db="EMBL/GenBank/DDBJ databases">
        <authorList>
            <consortium name="Lawrence Berkeley National Laboratory"/>
            <person name="Haridas S."/>
            <person name="Hensen N."/>
            <person name="Bonometti L."/>
            <person name="Westerberg I."/>
            <person name="Brannstrom I.O."/>
            <person name="Guillou S."/>
            <person name="Cros-Aarteil S."/>
            <person name="Calhoun S."/>
            <person name="Kuo A."/>
            <person name="Mondo S."/>
            <person name="Pangilinan J."/>
            <person name="Riley R."/>
            <person name="LaButti K."/>
            <person name="Andreopoulos B."/>
            <person name="Lipzen A."/>
            <person name="Chen C."/>
            <person name="Yanf M."/>
            <person name="Daum C."/>
            <person name="Ng V."/>
            <person name="Clum A."/>
            <person name="Steindorff A."/>
            <person name="Ohm R."/>
            <person name="Martin F."/>
            <person name="Silar P."/>
            <person name="Natvig D."/>
            <person name="Lalanne C."/>
            <person name="Gautier V."/>
            <person name="Ament-velasquez S.L."/>
            <person name="Kruys A."/>
            <person name="Hutchinson M.I."/>
            <person name="Powell A.J."/>
            <person name="Barry K."/>
            <person name="Miller A.N."/>
            <person name="Grigoriev I.V."/>
            <person name="Debuchy R."/>
            <person name="Gladieux P."/>
            <person name="Thoren M.H."/>
            <person name="Johannesson H."/>
        </authorList>
    </citation>
    <scope>NUCLEOTIDE SEQUENCE</scope>
    <source>
        <strain evidence="8">CBS 232.78</strain>
    </source>
</reference>
<dbReference type="GO" id="GO:0022857">
    <property type="term" value="F:transmembrane transporter activity"/>
    <property type="evidence" value="ECO:0007669"/>
    <property type="project" value="InterPro"/>
</dbReference>
<feature type="transmembrane region" description="Helical" evidence="7">
    <location>
        <begin position="407"/>
        <end position="429"/>
    </location>
</feature>
<name>A0AAE0NQ24_9PEZI</name>
<feature type="transmembrane region" description="Helical" evidence="7">
    <location>
        <begin position="455"/>
        <end position="474"/>
    </location>
</feature>
<dbReference type="AlphaFoldDB" id="A0AAE0NQ24"/>
<organism evidence="8 9">
    <name type="scientific">Podospora didyma</name>
    <dbReference type="NCBI Taxonomy" id="330526"/>
    <lineage>
        <taxon>Eukaryota</taxon>
        <taxon>Fungi</taxon>
        <taxon>Dikarya</taxon>
        <taxon>Ascomycota</taxon>
        <taxon>Pezizomycotina</taxon>
        <taxon>Sordariomycetes</taxon>
        <taxon>Sordariomycetidae</taxon>
        <taxon>Sordariales</taxon>
        <taxon>Podosporaceae</taxon>
        <taxon>Podospora</taxon>
    </lineage>
</organism>
<evidence type="ECO:0000256" key="1">
    <source>
        <dbReference type="ARBA" id="ARBA00004141"/>
    </source>
</evidence>
<dbReference type="PROSITE" id="PS01023">
    <property type="entry name" value="PTR2_2"/>
    <property type="match status" value="1"/>
</dbReference>
<evidence type="ECO:0000256" key="2">
    <source>
        <dbReference type="ARBA" id="ARBA00005982"/>
    </source>
</evidence>
<keyword evidence="5 7" id="KW-0472">Membrane</keyword>
<keyword evidence="9" id="KW-1185">Reference proteome</keyword>
<dbReference type="EMBL" id="JAULSW010000004">
    <property type="protein sequence ID" value="KAK3385608.1"/>
    <property type="molecule type" value="Genomic_DNA"/>
</dbReference>
<evidence type="ECO:0000313" key="8">
    <source>
        <dbReference type="EMBL" id="KAK3385608.1"/>
    </source>
</evidence>
<dbReference type="PANTHER" id="PTHR11654">
    <property type="entry name" value="OLIGOPEPTIDE TRANSPORTER-RELATED"/>
    <property type="match status" value="1"/>
</dbReference>
<evidence type="ECO:0000256" key="3">
    <source>
        <dbReference type="ARBA" id="ARBA00022692"/>
    </source>
</evidence>
<dbReference type="Proteomes" id="UP001285441">
    <property type="component" value="Unassembled WGS sequence"/>
</dbReference>
<dbReference type="GO" id="GO:0006857">
    <property type="term" value="P:oligopeptide transport"/>
    <property type="evidence" value="ECO:0007669"/>
    <property type="project" value="InterPro"/>
</dbReference>
<feature type="transmembrane region" description="Helical" evidence="7">
    <location>
        <begin position="249"/>
        <end position="270"/>
    </location>
</feature>
<feature type="transmembrane region" description="Helical" evidence="7">
    <location>
        <begin position="138"/>
        <end position="160"/>
    </location>
</feature>
<evidence type="ECO:0000256" key="5">
    <source>
        <dbReference type="ARBA" id="ARBA00023136"/>
    </source>
</evidence>
<dbReference type="InterPro" id="IPR018456">
    <property type="entry name" value="PTR2_symporter_CS"/>
</dbReference>
<accession>A0AAE0NQ24</accession>
<feature type="transmembrane region" description="Helical" evidence="7">
    <location>
        <begin position="225"/>
        <end position="243"/>
    </location>
</feature>
<comment type="similarity">
    <text evidence="2 6">Belongs to the major facilitator superfamily. Proton-dependent oligopeptide transporter (POT/PTR) (TC 2.A.17) family.</text>
</comment>
<comment type="subcellular location">
    <subcellularLocation>
        <location evidence="1 6">Membrane</location>
        <topology evidence="1 6">Multi-pass membrane protein</topology>
    </subcellularLocation>
</comment>
<dbReference type="InterPro" id="IPR000109">
    <property type="entry name" value="POT_fam"/>
</dbReference>
<dbReference type="InterPro" id="IPR036259">
    <property type="entry name" value="MFS_trans_sf"/>
</dbReference>
<keyword evidence="6" id="KW-0813">Transport</keyword>
<evidence type="ECO:0000256" key="6">
    <source>
        <dbReference type="RuleBase" id="RU003755"/>
    </source>
</evidence>
<dbReference type="GO" id="GO:0016020">
    <property type="term" value="C:membrane"/>
    <property type="evidence" value="ECO:0007669"/>
    <property type="project" value="UniProtKB-SubCell"/>
</dbReference>
<keyword evidence="4 7" id="KW-1133">Transmembrane helix</keyword>
<protein>
    <submittedName>
        <fullName evidence="8">Oligopeptide transporter</fullName>
    </submittedName>
</protein>